<gene>
    <name evidence="9" type="ORF">SAMN05216559_2770</name>
</gene>
<evidence type="ECO:0000256" key="5">
    <source>
        <dbReference type="ARBA" id="ARBA00022884"/>
    </source>
</evidence>
<feature type="binding site" evidence="6">
    <location>
        <begin position="106"/>
        <end position="112"/>
    </location>
    <ligand>
        <name>S-adenosyl-L-methionine</name>
        <dbReference type="ChEBI" id="CHEBI:59789"/>
    </ligand>
</feature>
<dbReference type="Gene3D" id="3.30.70.1170">
    <property type="entry name" value="Sun protein, domain 3"/>
    <property type="match status" value="1"/>
</dbReference>
<dbReference type="PANTHER" id="PTHR22807">
    <property type="entry name" value="NOP2 YEAST -RELATED NOL1/NOP2/FMU SUN DOMAIN-CONTAINING"/>
    <property type="match status" value="1"/>
</dbReference>
<feature type="compositionally biased region" description="Basic and acidic residues" evidence="7">
    <location>
        <begin position="288"/>
        <end position="302"/>
    </location>
</feature>
<feature type="binding site" evidence="6">
    <location>
        <position position="130"/>
    </location>
    <ligand>
        <name>S-adenosyl-L-methionine</name>
        <dbReference type="ChEBI" id="CHEBI:59789"/>
    </ligand>
</feature>
<evidence type="ECO:0000313" key="9">
    <source>
        <dbReference type="EMBL" id="SFS03327.1"/>
    </source>
</evidence>
<dbReference type="InterPro" id="IPR049560">
    <property type="entry name" value="MeTrfase_RsmB-F_NOP2_cat"/>
</dbReference>
<dbReference type="InterPro" id="IPR023267">
    <property type="entry name" value="RCMT"/>
</dbReference>
<dbReference type="PROSITE" id="PS51686">
    <property type="entry name" value="SAM_MT_RSMB_NOP"/>
    <property type="match status" value="1"/>
</dbReference>
<evidence type="ECO:0000256" key="1">
    <source>
        <dbReference type="ARBA" id="ARBA00022490"/>
    </source>
</evidence>
<evidence type="ECO:0000256" key="4">
    <source>
        <dbReference type="ARBA" id="ARBA00022691"/>
    </source>
</evidence>
<evidence type="ECO:0000256" key="7">
    <source>
        <dbReference type="SAM" id="MobiDB-lite"/>
    </source>
</evidence>
<evidence type="ECO:0000256" key="2">
    <source>
        <dbReference type="ARBA" id="ARBA00022603"/>
    </source>
</evidence>
<reference evidence="9 10" key="1">
    <citation type="submission" date="2016-10" db="EMBL/GenBank/DDBJ databases">
        <authorList>
            <person name="de Groot N.N."/>
        </authorList>
    </citation>
    <scope>NUCLEOTIDE SEQUENCE [LARGE SCALE GENOMIC DNA]</scope>
    <source>
        <strain evidence="9 10">CGMCC 1.10457</strain>
    </source>
</reference>
<dbReference type="InterPro" id="IPR029063">
    <property type="entry name" value="SAM-dependent_MTases_sf"/>
</dbReference>
<dbReference type="RefSeq" id="WP_089817078.1">
    <property type="nucleotide sequence ID" value="NZ_FOZK01000002.1"/>
</dbReference>
<dbReference type="CDD" id="cd02440">
    <property type="entry name" value="AdoMet_MTases"/>
    <property type="match status" value="1"/>
</dbReference>
<dbReference type="Pfam" id="PF17125">
    <property type="entry name" value="Methyltr_RsmF_N"/>
    <property type="match status" value="1"/>
</dbReference>
<keyword evidence="1" id="KW-0963">Cytoplasm</keyword>
<dbReference type="Proteomes" id="UP000199062">
    <property type="component" value="Unassembled WGS sequence"/>
</dbReference>
<sequence>MEVLDRYESIVDDFEAFTAACERPLPAAVRVNTIKTTVERARAALDAEGIAYDPVDWYPGLLKLPDDQPGTNWPYFHGWIYGQEEVSAVPAEVLDPEPGERVWDACAAPGSKTSQLAALMDDEGVVVATDSNLGRLSALRSNAERLGVTNVAVTHEDARNHSLKPFGFDEYDRALVDVPCSCEGTIRKNPDALDDWEYDHVKGISGVQKGVLRRAMQATRAGGTVVYSTCTFAPEENEAVLDYVLEEEPCRLIDFEIPLDSVPGITEWPGGEDGAGDADVAGSDDSDDRSREFDPSVEKAKRIYPHHNDTGGFFCAKLEVEG</sequence>
<dbReference type="GO" id="GO:0030488">
    <property type="term" value="P:tRNA methylation"/>
    <property type="evidence" value="ECO:0007669"/>
    <property type="project" value="TreeGrafter"/>
</dbReference>
<dbReference type="SUPFAM" id="SSF53335">
    <property type="entry name" value="S-adenosyl-L-methionine-dependent methyltransferases"/>
    <property type="match status" value="1"/>
</dbReference>
<accession>A0A1I6LII8</accession>
<feature type="region of interest" description="Disordered" evidence="7">
    <location>
        <begin position="264"/>
        <end position="302"/>
    </location>
</feature>
<dbReference type="GO" id="GO:0003723">
    <property type="term" value="F:RNA binding"/>
    <property type="evidence" value="ECO:0007669"/>
    <property type="project" value="UniProtKB-UniRule"/>
</dbReference>
<comment type="similarity">
    <text evidence="6">Belongs to the class I-like SAM-binding methyltransferase superfamily. RsmB/NOP family.</text>
</comment>
<dbReference type="InterPro" id="IPR031341">
    <property type="entry name" value="Methyltr_RsmF_N"/>
</dbReference>
<evidence type="ECO:0000259" key="8">
    <source>
        <dbReference type="PROSITE" id="PS51686"/>
    </source>
</evidence>
<dbReference type="Gene3D" id="3.40.50.150">
    <property type="entry name" value="Vaccinia Virus protein VP39"/>
    <property type="match status" value="1"/>
</dbReference>
<keyword evidence="4 6" id="KW-0949">S-adenosyl-L-methionine</keyword>
<evidence type="ECO:0000313" key="10">
    <source>
        <dbReference type="Proteomes" id="UP000199062"/>
    </source>
</evidence>
<dbReference type="STRING" id="767519.SAMN05216559_2770"/>
<evidence type="ECO:0000256" key="3">
    <source>
        <dbReference type="ARBA" id="ARBA00022679"/>
    </source>
</evidence>
<dbReference type="Pfam" id="PF01189">
    <property type="entry name" value="Methyltr_RsmB-F"/>
    <property type="match status" value="1"/>
</dbReference>
<keyword evidence="2 6" id="KW-0489">Methyltransferase</keyword>
<organism evidence="9 10">
    <name type="scientific">Halomicrobium zhouii</name>
    <dbReference type="NCBI Taxonomy" id="767519"/>
    <lineage>
        <taxon>Archaea</taxon>
        <taxon>Methanobacteriati</taxon>
        <taxon>Methanobacteriota</taxon>
        <taxon>Stenosarchaea group</taxon>
        <taxon>Halobacteria</taxon>
        <taxon>Halobacteriales</taxon>
        <taxon>Haloarculaceae</taxon>
        <taxon>Halomicrobium</taxon>
    </lineage>
</organism>
<dbReference type="EMBL" id="FOZK01000002">
    <property type="protein sequence ID" value="SFS03327.1"/>
    <property type="molecule type" value="Genomic_DNA"/>
</dbReference>
<feature type="binding site" evidence="6">
    <location>
        <position position="177"/>
    </location>
    <ligand>
        <name>S-adenosyl-L-methionine</name>
        <dbReference type="ChEBI" id="CHEBI:59789"/>
    </ligand>
</feature>
<dbReference type="GO" id="GO:0016428">
    <property type="term" value="F:tRNA (cytidine-5-)-methyltransferase activity"/>
    <property type="evidence" value="ECO:0007669"/>
    <property type="project" value="TreeGrafter"/>
</dbReference>
<protein>
    <submittedName>
        <fullName evidence="9">NOL1/NOP2/sun family putative RNA methylase</fullName>
    </submittedName>
</protein>
<dbReference type="InterPro" id="IPR001678">
    <property type="entry name" value="MeTrfase_RsmB-F_NOP2_dom"/>
</dbReference>
<feature type="active site" description="Nucleophile" evidence="6">
    <location>
        <position position="230"/>
    </location>
</feature>
<feature type="binding site" evidence="6">
    <location>
        <position position="157"/>
    </location>
    <ligand>
        <name>S-adenosyl-L-methionine</name>
        <dbReference type="ChEBI" id="CHEBI:59789"/>
    </ligand>
</feature>
<feature type="domain" description="SAM-dependent MTase RsmB/NOP-type" evidence="8">
    <location>
        <begin position="17"/>
        <end position="321"/>
    </location>
</feature>
<dbReference type="PRINTS" id="PR02008">
    <property type="entry name" value="RCMTFAMILY"/>
</dbReference>
<dbReference type="OrthoDB" id="14725at2157"/>
<keyword evidence="5 6" id="KW-0694">RNA-binding</keyword>
<proteinExistence type="inferred from homology"/>
<keyword evidence="3 6" id="KW-0808">Transferase</keyword>
<keyword evidence="10" id="KW-1185">Reference proteome</keyword>
<dbReference type="PANTHER" id="PTHR22807:SF74">
    <property type="entry name" value="TRNA (CYTOSINE(48)-C(5))-METHYLTRANSFERASE"/>
    <property type="match status" value="1"/>
</dbReference>
<dbReference type="AlphaFoldDB" id="A0A1I6LII8"/>
<evidence type="ECO:0000256" key="6">
    <source>
        <dbReference type="PROSITE-ProRule" id="PRU01023"/>
    </source>
</evidence>
<name>A0A1I6LII8_9EURY</name>